<evidence type="ECO:0000313" key="1">
    <source>
        <dbReference type="EMBL" id="ADN51202.1"/>
    </source>
</evidence>
<protein>
    <submittedName>
        <fullName evidence="1">Uncharacterized protein</fullName>
    </submittedName>
</protein>
<reference evidence="2" key="2">
    <citation type="journal article" date="2010" name="Stand. Genomic Sci.">
        <title>Complete genome sequence of Vulcanisaeta distributa type strain (IC-017T).</title>
        <authorList>
            <person name="Mavromatis K."/>
            <person name="Sikorski J."/>
            <person name="Pabst E."/>
            <person name="Teshima H."/>
            <person name="Lapidus A."/>
            <person name="Lucas S."/>
            <person name="Nolan M."/>
            <person name="Glavina Del Rio T."/>
            <person name="Cheng J."/>
            <person name="Bruce D."/>
            <person name="Goodwin L."/>
            <person name="Pitluck S."/>
            <person name="Liolios K."/>
            <person name="Ivanova N."/>
            <person name="Mikhailova N."/>
            <person name="Pati A."/>
            <person name="Chen A."/>
            <person name="Palaniappan K."/>
            <person name="Land M."/>
            <person name="Hauser L."/>
            <person name="Chang Y."/>
            <person name="Jeffries C."/>
            <person name="Rohde M."/>
            <person name="Spring S."/>
            <person name="Goker M."/>
            <person name="Wirth R."/>
            <person name="Woyke T."/>
            <person name="Bristow J."/>
            <person name="Eisen J."/>
            <person name="Markowitz V."/>
            <person name="Hugenholtz P."/>
            <person name="Klenk H."/>
            <person name="Kyrpides N."/>
        </authorList>
    </citation>
    <scope>NUCLEOTIDE SEQUENCE [LARGE SCALE GENOMIC DNA]</scope>
    <source>
        <strain evidence="2">DSM 14429 / JCM 11212 / NBRC 100878 / IC-017</strain>
    </source>
</reference>
<evidence type="ECO:0000313" key="2">
    <source>
        <dbReference type="Proteomes" id="UP000006681"/>
    </source>
</evidence>
<keyword evidence="2" id="KW-1185">Reference proteome</keyword>
<reference evidence="1 2" key="1">
    <citation type="journal article" date="2010" name="Stand. Genomic Sci.">
        <title>Complete genome sequence of Vulcanisaeta distributa type strain (IC-017).</title>
        <authorList>
            <person name="Mavromatis K."/>
            <person name="Sikorski J."/>
            <person name="Pabst E."/>
            <person name="Teshima H."/>
            <person name="Lapidus A."/>
            <person name="Lucas S."/>
            <person name="Nolan M."/>
            <person name="Glavina Del Rio T."/>
            <person name="Cheng J.F."/>
            <person name="Bruce D."/>
            <person name="Goodwin L."/>
            <person name="Pitluck S."/>
            <person name="Liolios K."/>
            <person name="Ivanova N."/>
            <person name="Mikhailova N."/>
            <person name="Pati A."/>
            <person name="Chen A."/>
            <person name="Palaniappan K."/>
            <person name="Land M."/>
            <person name="Hauser L."/>
            <person name="Chang Y.J."/>
            <person name="Jeffries C.D."/>
            <person name="Rohde M."/>
            <person name="Spring S."/>
            <person name="Goker M."/>
            <person name="Wirth R."/>
            <person name="Woyke T."/>
            <person name="Bristow J."/>
            <person name="Eisen J.A."/>
            <person name="Markowitz V."/>
            <person name="Hugenholtz P."/>
            <person name="Klenk H.P."/>
            <person name="Kyrpides N.C."/>
        </authorList>
    </citation>
    <scope>NUCLEOTIDE SEQUENCE [LARGE SCALE GENOMIC DNA]</scope>
    <source>
        <strain evidence="2">DSM 14429 / JCM 11212 / NBRC 100878 / IC-017</strain>
    </source>
</reference>
<gene>
    <name evidence="1" type="ordered locus">Vdis_1830</name>
</gene>
<dbReference type="HOGENOM" id="CLU_2581610_0_0_2"/>
<dbReference type="Proteomes" id="UP000006681">
    <property type="component" value="Chromosome"/>
</dbReference>
<dbReference type="KEGG" id="vdi:Vdis_1830"/>
<proteinExistence type="predicted"/>
<dbReference type="EMBL" id="CP002100">
    <property type="protein sequence ID" value="ADN51202.1"/>
    <property type="molecule type" value="Genomic_DNA"/>
</dbReference>
<dbReference type="AlphaFoldDB" id="E1QV11"/>
<dbReference type="STRING" id="572478.Vdis_1830"/>
<sequence>MRVLHSICLNHFYGFIDYYRERFLIHLITALKKPMNVESIAESRVMNSLRIDLKVSINYEVKLRRLSRLIRLRKLMSLGL</sequence>
<accession>E1QV11</accession>
<organism evidence="1 2">
    <name type="scientific">Vulcanisaeta distributa (strain DSM 14429 / JCM 11212 / NBRC 100878 / IC-017)</name>
    <dbReference type="NCBI Taxonomy" id="572478"/>
    <lineage>
        <taxon>Archaea</taxon>
        <taxon>Thermoproteota</taxon>
        <taxon>Thermoprotei</taxon>
        <taxon>Thermoproteales</taxon>
        <taxon>Thermoproteaceae</taxon>
        <taxon>Vulcanisaeta</taxon>
    </lineage>
</organism>
<name>E1QV11_VULDI</name>